<reference evidence="11 12" key="1">
    <citation type="journal article" date="2016" name="Nat. Commun.">
        <title>Thousands of microbial genomes shed light on interconnected biogeochemical processes in an aquifer system.</title>
        <authorList>
            <person name="Anantharaman K."/>
            <person name="Brown C.T."/>
            <person name="Hug L.A."/>
            <person name="Sharon I."/>
            <person name="Castelle C.J."/>
            <person name="Probst A.J."/>
            <person name="Thomas B.C."/>
            <person name="Singh A."/>
            <person name="Wilkins M.J."/>
            <person name="Karaoz U."/>
            <person name="Brodie E.L."/>
            <person name="Williams K.H."/>
            <person name="Hubbard S.S."/>
            <person name="Banfield J.F."/>
        </authorList>
    </citation>
    <scope>NUCLEOTIDE SEQUENCE [LARGE SCALE GENOMIC DNA]</scope>
</reference>
<keyword evidence="9 10" id="KW-0472">Membrane</keyword>
<evidence type="ECO:0000256" key="6">
    <source>
        <dbReference type="ARBA" id="ARBA00022692"/>
    </source>
</evidence>
<protein>
    <recommendedName>
        <fullName evidence="10">Flagellar protein FliL</fullName>
    </recommendedName>
</protein>
<evidence type="ECO:0000256" key="2">
    <source>
        <dbReference type="ARBA" id="ARBA00004162"/>
    </source>
</evidence>
<feature type="transmembrane region" description="Helical" evidence="10">
    <location>
        <begin position="36"/>
        <end position="58"/>
    </location>
</feature>
<evidence type="ECO:0000313" key="12">
    <source>
        <dbReference type="Proteomes" id="UP000176864"/>
    </source>
</evidence>
<dbReference type="Proteomes" id="UP000176864">
    <property type="component" value="Unassembled WGS sequence"/>
</dbReference>
<dbReference type="EMBL" id="MFEK01000003">
    <property type="protein sequence ID" value="OGE79426.1"/>
    <property type="molecule type" value="Genomic_DNA"/>
</dbReference>
<comment type="similarity">
    <text evidence="3 10">Belongs to the FliL family.</text>
</comment>
<evidence type="ECO:0000256" key="5">
    <source>
        <dbReference type="ARBA" id="ARBA00022500"/>
    </source>
</evidence>
<gene>
    <name evidence="11" type="ORF">A2751_05335</name>
</gene>
<dbReference type="GO" id="GO:0005886">
    <property type="term" value="C:plasma membrane"/>
    <property type="evidence" value="ECO:0007669"/>
    <property type="project" value="UniProtKB-SubCell"/>
</dbReference>
<proteinExistence type="inferred from homology"/>
<evidence type="ECO:0000256" key="4">
    <source>
        <dbReference type="ARBA" id="ARBA00022475"/>
    </source>
</evidence>
<keyword evidence="4 10" id="KW-1003">Cell membrane</keyword>
<evidence type="ECO:0000256" key="9">
    <source>
        <dbReference type="ARBA" id="ARBA00023136"/>
    </source>
</evidence>
<dbReference type="GO" id="GO:0071978">
    <property type="term" value="P:bacterial-type flagellum-dependent swarming motility"/>
    <property type="evidence" value="ECO:0007669"/>
    <property type="project" value="TreeGrafter"/>
</dbReference>
<keyword evidence="5 10" id="KW-0145">Chemotaxis</keyword>
<keyword evidence="8 10" id="KW-1133">Transmembrane helix</keyword>
<evidence type="ECO:0000256" key="7">
    <source>
        <dbReference type="ARBA" id="ARBA00022779"/>
    </source>
</evidence>
<evidence type="ECO:0000256" key="1">
    <source>
        <dbReference type="ARBA" id="ARBA00002254"/>
    </source>
</evidence>
<dbReference type="STRING" id="1817824.A2751_05335"/>
<sequence>MQFVLGFLLFVASINLWTLIVRPDLAQQVPPQFHFTGLIEVSAVGAACVALGGIYGFFRDRKKHGIGLAIISVLAGFGILHAYFSQLTAPPKTNEVQSSDSAPQVLDIEQAGVIPLEPFVVNLADLDAARYLRAKISIMVDDKTKMQVITDNDAVQFKIRDVILRVLTAKTSTDLVSQEGKDKLRQEIRYEVAPYFKSARMPMLVDVMFTEFVIQL</sequence>
<dbReference type="GO" id="GO:0006935">
    <property type="term" value="P:chemotaxis"/>
    <property type="evidence" value="ECO:0007669"/>
    <property type="project" value="UniProtKB-KW"/>
</dbReference>
<comment type="caution">
    <text evidence="11">The sequence shown here is derived from an EMBL/GenBank/DDBJ whole genome shotgun (WGS) entry which is preliminary data.</text>
</comment>
<accession>A0A1F5NP10</accession>
<evidence type="ECO:0000256" key="3">
    <source>
        <dbReference type="ARBA" id="ARBA00008281"/>
    </source>
</evidence>
<organism evidence="11 12">
    <name type="scientific">Candidatus Doudnabacteria bacterium RIFCSPHIGHO2_01_FULL_46_14</name>
    <dbReference type="NCBI Taxonomy" id="1817824"/>
    <lineage>
        <taxon>Bacteria</taxon>
        <taxon>Candidatus Doudnaibacteriota</taxon>
    </lineage>
</organism>
<dbReference type="InterPro" id="IPR005503">
    <property type="entry name" value="FliL"/>
</dbReference>
<evidence type="ECO:0000256" key="10">
    <source>
        <dbReference type="RuleBase" id="RU364125"/>
    </source>
</evidence>
<evidence type="ECO:0000313" key="11">
    <source>
        <dbReference type="EMBL" id="OGE79426.1"/>
    </source>
</evidence>
<evidence type="ECO:0000256" key="8">
    <source>
        <dbReference type="ARBA" id="ARBA00022989"/>
    </source>
</evidence>
<dbReference type="PANTHER" id="PTHR35091">
    <property type="entry name" value="FLAGELLAR PROTEIN FLIL"/>
    <property type="match status" value="1"/>
</dbReference>
<keyword evidence="7 10" id="KW-0283">Flagellar rotation</keyword>
<feature type="transmembrane region" description="Helical" evidence="10">
    <location>
        <begin position="65"/>
        <end position="84"/>
    </location>
</feature>
<dbReference type="Pfam" id="PF03748">
    <property type="entry name" value="FliL"/>
    <property type="match status" value="1"/>
</dbReference>
<comment type="caution">
    <text evidence="10">Lacks conserved residue(s) required for the propagation of feature annotation.</text>
</comment>
<comment type="subcellular location">
    <subcellularLocation>
        <location evidence="2">Cell membrane</location>
        <topology evidence="2">Single-pass membrane protein</topology>
    </subcellularLocation>
</comment>
<name>A0A1F5NP10_9BACT</name>
<dbReference type="GO" id="GO:0009425">
    <property type="term" value="C:bacterial-type flagellum basal body"/>
    <property type="evidence" value="ECO:0007669"/>
    <property type="project" value="InterPro"/>
</dbReference>
<comment type="function">
    <text evidence="1 10">Controls the rotational direction of flagella during chemotaxis.</text>
</comment>
<keyword evidence="6 10" id="KW-0812">Transmembrane</keyword>
<dbReference type="AlphaFoldDB" id="A0A1F5NP10"/>
<dbReference type="PANTHER" id="PTHR35091:SF2">
    <property type="entry name" value="FLAGELLAR PROTEIN FLIL"/>
    <property type="match status" value="1"/>
</dbReference>